<gene>
    <name evidence="2" type="ORF">LTRI10_LOCUS43140</name>
</gene>
<proteinExistence type="predicted"/>
<evidence type="ECO:0000256" key="1">
    <source>
        <dbReference type="SAM" id="MobiDB-lite"/>
    </source>
</evidence>
<sequence length="76" mass="7940">MEKKIPTPATEARVHTNPSVLGLGDAKGFGGGVLDEDEEDEGDGEEEERVGDERGGLLGVEEVGEEGRDGEVVDAC</sequence>
<name>A0AAV2G055_9ROSI</name>
<feature type="compositionally biased region" description="Basic and acidic residues" evidence="1">
    <location>
        <begin position="65"/>
        <end position="76"/>
    </location>
</feature>
<organism evidence="2 3">
    <name type="scientific">Linum trigynum</name>
    <dbReference type="NCBI Taxonomy" id="586398"/>
    <lineage>
        <taxon>Eukaryota</taxon>
        <taxon>Viridiplantae</taxon>
        <taxon>Streptophyta</taxon>
        <taxon>Embryophyta</taxon>
        <taxon>Tracheophyta</taxon>
        <taxon>Spermatophyta</taxon>
        <taxon>Magnoliopsida</taxon>
        <taxon>eudicotyledons</taxon>
        <taxon>Gunneridae</taxon>
        <taxon>Pentapetalae</taxon>
        <taxon>rosids</taxon>
        <taxon>fabids</taxon>
        <taxon>Malpighiales</taxon>
        <taxon>Linaceae</taxon>
        <taxon>Linum</taxon>
    </lineage>
</organism>
<evidence type="ECO:0000313" key="2">
    <source>
        <dbReference type="EMBL" id="CAL1403193.1"/>
    </source>
</evidence>
<protein>
    <submittedName>
        <fullName evidence="2">Uncharacterized protein</fullName>
    </submittedName>
</protein>
<evidence type="ECO:0000313" key="3">
    <source>
        <dbReference type="Proteomes" id="UP001497516"/>
    </source>
</evidence>
<reference evidence="2 3" key="1">
    <citation type="submission" date="2024-04" db="EMBL/GenBank/DDBJ databases">
        <authorList>
            <person name="Fracassetti M."/>
        </authorList>
    </citation>
    <scope>NUCLEOTIDE SEQUENCE [LARGE SCALE GENOMIC DNA]</scope>
</reference>
<keyword evidence="3" id="KW-1185">Reference proteome</keyword>
<accession>A0AAV2G055</accession>
<feature type="compositionally biased region" description="Acidic residues" evidence="1">
    <location>
        <begin position="34"/>
        <end position="50"/>
    </location>
</feature>
<feature type="region of interest" description="Disordered" evidence="1">
    <location>
        <begin position="1"/>
        <end position="76"/>
    </location>
</feature>
<dbReference type="AlphaFoldDB" id="A0AAV2G055"/>
<dbReference type="Proteomes" id="UP001497516">
    <property type="component" value="Chromosome 7"/>
</dbReference>
<dbReference type="EMBL" id="OZ034820">
    <property type="protein sequence ID" value="CAL1403193.1"/>
    <property type="molecule type" value="Genomic_DNA"/>
</dbReference>